<dbReference type="Proteomes" id="UP000630660">
    <property type="component" value="Unassembled WGS sequence"/>
</dbReference>
<accession>A0A9D5KCD8</accession>
<name>A0A9D5KCD8_UNCW3</name>
<evidence type="ECO:0000313" key="2">
    <source>
        <dbReference type="Proteomes" id="UP000630660"/>
    </source>
</evidence>
<evidence type="ECO:0000313" key="1">
    <source>
        <dbReference type="EMBL" id="MBD3365614.1"/>
    </source>
</evidence>
<protein>
    <submittedName>
        <fullName evidence="1">Uncharacterized protein</fullName>
    </submittedName>
</protein>
<proteinExistence type="predicted"/>
<comment type="caution">
    <text evidence="1">The sequence shown here is derived from an EMBL/GenBank/DDBJ whole genome shotgun (WGS) entry which is preliminary data.</text>
</comment>
<sequence length="295" mass="33629">MSMEKRKWWRNCFGYRDEKWPEDAEVDAIDKLEDKLGKLDDDTVEIRNLIGRIELCHHKAERHVELIIRAIGEGKTLKKPGSRPVGEIHPREALTELVIGSLTAWVNEEHFDVPPFGIGGISVEDLFNFIGESTPLKVWQVRQVCAKLRSFLDPEFRYYEMVDYPDRYEEKAHYRGATINTVITDKVGGEVVKLTLASAIDHLQPCNWNFPSNLIVVLRAIGGDLNPENPFASHARNLALSPAYPRFKYVVDDLKAYLVGERLTSTIYTILGSKTPVKEWLVASLEKTLRLQLGI</sequence>
<gene>
    <name evidence="1" type="ORF">GF359_10415</name>
</gene>
<reference evidence="1" key="1">
    <citation type="submission" date="2019-11" db="EMBL/GenBank/DDBJ databases">
        <title>Microbial mats filling the niche in hypersaline microbial mats.</title>
        <authorList>
            <person name="Wong H.L."/>
            <person name="Macleod F.I."/>
            <person name="White R.A. III"/>
            <person name="Burns B.P."/>
        </authorList>
    </citation>
    <scope>NUCLEOTIDE SEQUENCE</scope>
    <source>
        <strain evidence="1">Bin_327</strain>
    </source>
</reference>
<dbReference type="EMBL" id="WJKJ01000344">
    <property type="protein sequence ID" value="MBD3365614.1"/>
    <property type="molecule type" value="Genomic_DNA"/>
</dbReference>
<dbReference type="AlphaFoldDB" id="A0A9D5KCD8"/>
<organism evidence="1 2">
    <name type="scientific">candidate division WOR-3 bacterium</name>
    <dbReference type="NCBI Taxonomy" id="2052148"/>
    <lineage>
        <taxon>Bacteria</taxon>
        <taxon>Bacteria division WOR-3</taxon>
    </lineage>
</organism>